<evidence type="ECO:0000313" key="2">
    <source>
        <dbReference type="Proteomes" id="UP000814033"/>
    </source>
</evidence>
<sequence length="200" mass="22175">METFTYPHFPPEFSVVHVALFTDVKNAQSIRTRIVKASTLQGRDGDSEREAVNFAFVDARLVTSRLHLQTAIYQAILTETQASLRTKTVHSEILWALNPSNNITEAIRRYGVSDASTALLVVRIGPADLTDVEALMQVVVDGIVTPLEDLSRYTDWTAIKKYHKLKGDPAIIEAAQDVVREKEVIDNIVVSSVAIKSVTI</sequence>
<comment type="caution">
    <text evidence="1">The sequence shown here is derived from an EMBL/GenBank/DDBJ whole genome shotgun (WGS) entry which is preliminary data.</text>
</comment>
<accession>A0ACB8S815</accession>
<reference evidence="1" key="2">
    <citation type="journal article" date="2022" name="New Phytol.">
        <title>Evolutionary transition to the ectomycorrhizal habit in the genomes of a hyperdiverse lineage of mushroom-forming fungi.</title>
        <authorList>
            <person name="Looney B."/>
            <person name="Miyauchi S."/>
            <person name="Morin E."/>
            <person name="Drula E."/>
            <person name="Courty P.E."/>
            <person name="Kohler A."/>
            <person name="Kuo A."/>
            <person name="LaButti K."/>
            <person name="Pangilinan J."/>
            <person name="Lipzen A."/>
            <person name="Riley R."/>
            <person name="Andreopoulos W."/>
            <person name="He G."/>
            <person name="Johnson J."/>
            <person name="Nolan M."/>
            <person name="Tritt A."/>
            <person name="Barry K.W."/>
            <person name="Grigoriev I.V."/>
            <person name="Nagy L.G."/>
            <person name="Hibbett D."/>
            <person name="Henrissat B."/>
            <person name="Matheny P.B."/>
            <person name="Labbe J."/>
            <person name="Martin F.M."/>
        </authorList>
    </citation>
    <scope>NUCLEOTIDE SEQUENCE</scope>
    <source>
        <strain evidence="1">FP105234-sp</strain>
    </source>
</reference>
<proteinExistence type="predicted"/>
<organism evidence="1 2">
    <name type="scientific">Auriscalpium vulgare</name>
    <dbReference type="NCBI Taxonomy" id="40419"/>
    <lineage>
        <taxon>Eukaryota</taxon>
        <taxon>Fungi</taxon>
        <taxon>Dikarya</taxon>
        <taxon>Basidiomycota</taxon>
        <taxon>Agaricomycotina</taxon>
        <taxon>Agaricomycetes</taxon>
        <taxon>Russulales</taxon>
        <taxon>Auriscalpiaceae</taxon>
        <taxon>Auriscalpium</taxon>
    </lineage>
</organism>
<evidence type="ECO:0000313" key="1">
    <source>
        <dbReference type="EMBL" id="KAI0052648.1"/>
    </source>
</evidence>
<name>A0ACB8S815_9AGAM</name>
<keyword evidence="2" id="KW-1185">Reference proteome</keyword>
<gene>
    <name evidence="1" type="ORF">FA95DRAFT_1532528</name>
</gene>
<dbReference type="Proteomes" id="UP000814033">
    <property type="component" value="Unassembled WGS sequence"/>
</dbReference>
<protein>
    <submittedName>
        <fullName evidence="1">CGI-121-domain-containing protein</fullName>
    </submittedName>
</protein>
<dbReference type="EMBL" id="MU275844">
    <property type="protein sequence ID" value="KAI0052648.1"/>
    <property type="molecule type" value="Genomic_DNA"/>
</dbReference>
<reference evidence="1" key="1">
    <citation type="submission" date="2021-02" db="EMBL/GenBank/DDBJ databases">
        <authorList>
            <consortium name="DOE Joint Genome Institute"/>
            <person name="Ahrendt S."/>
            <person name="Looney B.P."/>
            <person name="Miyauchi S."/>
            <person name="Morin E."/>
            <person name="Drula E."/>
            <person name="Courty P.E."/>
            <person name="Chicoki N."/>
            <person name="Fauchery L."/>
            <person name="Kohler A."/>
            <person name="Kuo A."/>
            <person name="Labutti K."/>
            <person name="Pangilinan J."/>
            <person name="Lipzen A."/>
            <person name="Riley R."/>
            <person name="Andreopoulos W."/>
            <person name="He G."/>
            <person name="Johnson J."/>
            <person name="Barry K.W."/>
            <person name="Grigoriev I.V."/>
            <person name="Nagy L."/>
            <person name="Hibbett D."/>
            <person name="Henrissat B."/>
            <person name="Matheny P.B."/>
            <person name="Labbe J."/>
            <person name="Martin F."/>
        </authorList>
    </citation>
    <scope>NUCLEOTIDE SEQUENCE</scope>
    <source>
        <strain evidence="1">FP105234-sp</strain>
    </source>
</reference>